<organism evidence="1 2">
    <name type="scientific">Elysia crispata</name>
    <name type="common">lettuce slug</name>
    <dbReference type="NCBI Taxonomy" id="231223"/>
    <lineage>
        <taxon>Eukaryota</taxon>
        <taxon>Metazoa</taxon>
        <taxon>Spiralia</taxon>
        <taxon>Lophotrochozoa</taxon>
        <taxon>Mollusca</taxon>
        <taxon>Gastropoda</taxon>
        <taxon>Heterobranchia</taxon>
        <taxon>Euthyneura</taxon>
        <taxon>Panpulmonata</taxon>
        <taxon>Sacoglossa</taxon>
        <taxon>Placobranchoidea</taxon>
        <taxon>Plakobranchidae</taxon>
        <taxon>Elysia</taxon>
    </lineage>
</organism>
<keyword evidence="2" id="KW-1185">Reference proteome</keyword>
<evidence type="ECO:0000313" key="2">
    <source>
        <dbReference type="Proteomes" id="UP001283361"/>
    </source>
</evidence>
<comment type="caution">
    <text evidence="1">The sequence shown here is derived from an EMBL/GenBank/DDBJ whole genome shotgun (WGS) entry which is preliminary data.</text>
</comment>
<gene>
    <name evidence="1" type="ORF">RRG08_001740</name>
</gene>
<accession>A0AAE1AKE2</accession>
<proteinExistence type="predicted"/>
<dbReference type="EMBL" id="JAWDGP010001678">
    <property type="protein sequence ID" value="KAK3789352.1"/>
    <property type="molecule type" value="Genomic_DNA"/>
</dbReference>
<reference evidence="1" key="1">
    <citation type="journal article" date="2023" name="G3 (Bethesda)">
        <title>A reference genome for the long-term kleptoplast-retaining sea slug Elysia crispata morphotype clarki.</title>
        <authorList>
            <person name="Eastman K.E."/>
            <person name="Pendleton A.L."/>
            <person name="Shaikh M.A."/>
            <person name="Suttiyut T."/>
            <person name="Ogas R."/>
            <person name="Tomko P."/>
            <person name="Gavelis G."/>
            <person name="Widhalm J.R."/>
            <person name="Wisecaver J.H."/>
        </authorList>
    </citation>
    <scope>NUCLEOTIDE SEQUENCE</scope>
    <source>
        <strain evidence="1">ECLA1</strain>
    </source>
</reference>
<protein>
    <submittedName>
        <fullName evidence="1">Uncharacterized protein</fullName>
    </submittedName>
</protein>
<dbReference type="Proteomes" id="UP001283361">
    <property type="component" value="Unassembled WGS sequence"/>
</dbReference>
<sequence>MSLFSALTASLTGDLRRAAMLRLEATSSPKRGDSAPISHHLQTSEYCLLFSSCCTENLWAQWALRISPAGISHDLPDRGSLGRLGRQPQNMENFDLFRFKSFLPDPSLSCADLEQKKKKNADKR</sequence>
<evidence type="ECO:0000313" key="1">
    <source>
        <dbReference type="EMBL" id="KAK3789352.1"/>
    </source>
</evidence>
<dbReference type="AlphaFoldDB" id="A0AAE1AKE2"/>
<name>A0AAE1AKE2_9GAST</name>